<evidence type="ECO:0000313" key="8">
    <source>
        <dbReference type="EMBL" id="MBK1880399.1"/>
    </source>
</evidence>
<dbReference type="Gene3D" id="3.40.50.2300">
    <property type="match status" value="1"/>
</dbReference>
<dbReference type="InterPro" id="IPR005467">
    <property type="entry name" value="His_kinase_dom"/>
</dbReference>
<dbReference type="PROSITE" id="PS50109">
    <property type="entry name" value="HIS_KIN"/>
    <property type="match status" value="1"/>
</dbReference>
<dbReference type="SUPFAM" id="SSF47384">
    <property type="entry name" value="Homodimeric domain of signal transducing histidine kinase"/>
    <property type="match status" value="1"/>
</dbReference>
<dbReference type="InterPro" id="IPR001789">
    <property type="entry name" value="Sig_transdc_resp-reg_receiver"/>
</dbReference>
<dbReference type="SMART" id="SM00448">
    <property type="entry name" value="REC"/>
    <property type="match status" value="1"/>
</dbReference>
<keyword evidence="3 4" id="KW-0597">Phosphoprotein</keyword>
<reference evidence="8" key="1">
    <citation type="submission" date="2021-01" db="EMBL/GenBank/DDBJ databases">
        <title>Modified the classification status of verrucomicrobia.</title>
        <authorList>
            <person name="Feng X."/>
        </authorList>
    </citation>
    <scope>NUCLEOTIDE SEQUENCE</scope>
    <source>
        <strain evidence="8">KCTC 13126</strain>
    </source>
</reference>
<dbReference type="Proteomes" id="UP000617628">
    <property type="component" value="Unassembled WGS sequence"/>
</dbReference>
<name>A0A934VUC5_9BACT</name>
<keyword evidence="8" id="KW-0418">Kinase</keyword>
<dbReference type="PROSITE" id="PS50110">
    <property type="entry name" value="RESPONSE_REGULATORY"/>
    <property type="match status" value="1"/>
</dbReference>
<organism evidence="8 9">
    <name type="scientific">Pelagicoccus mobilis</name>
    <dbReference type="NCBI Taxonomy" id="415221"/>
    <lineage>
        <taxon>Bacteria</taxon>
        <taxon>Pseudomonadati</taxon>
        <taxon>Verrucomicrobiota</taxon>
        <taxon>Opitutia</taxon>
        <taxon>Puniceicoccales</taxon>
        <taxon>Pelagicoccaceae</taxon>
        <taxon>Pelagicoccus</taxon>
    </lineage>
</organism>
<evidence type="ECO:0000256" key="5">
    <source>
        <dbReference type="SAM" id="MobiDB-lite"/>
    </source>
</evidence>
<dbReference type="Pfam" id="PF00072">
    <property type="entry name" value="Response_reg"/>
    <property type="match status" value="1"/>
</dbReference>
<dbReference type="CDD" id="cd00075">
    <property type="entry name" value="HATPase"/>
    <property type="match status" value="1"/>
</dbReference>
<dbReference type="AlphaFoldDB" id="A0A934VUC5"/>
<feature type="domain" description="Response regulatory" evidence="7">
    <location>
        <begin position="8"/>
        <end position="125"/>
    </location>
</feature>
<feature type="domain" description="Histidine kinase" evidence="6">
    <location>
        <begin position="147"/>
        <end position="369"/>
    </location>
</feature>
<dbReference type="PRINTS" id="PR00344">
    <property type="entry name" value="BCTRLSENSOR"/>
</dbReference>
<dbReference type="EMBL" id="JAENIL010000086">
    <property type="protein sequence ID" value="MBK1880399.1"/>
    <property type="molecule type" value="Genomic_DNA"/>
</dbReference>
<dbReference type="SMART" id="SM00387">
    <property type="entry name" value="HATPase_c"/>
    <property type="match status" value="1"/>
</dbReference>
<proteinExistence type="predicted"/>
<comment type="caution">
    <text evidence="8">The sequence shown here is derived from an EMBL/GenBank/DDBJ whole genome shotgun (WGS) entry which is preliminary data.</text>
</comment>
<protein>
    <recommendedName>
        <fullName evidence="2">histidine kinase</fullName>
        <ecNumber evidence="2">2.7.13.3</ecNumber>
    </recommendedName>
</protein>
<dbReference type="InterPro" id="IPR036890">
    <property type="entry name" value="HATPase_C_sf"/>
</dbReference>
<dbReference type="SUPFAM" id="SSF52172">
    <property type="entry name" value="CheY-like"/>
    <property type="match status" value="1"/>
</dbReference>
<evidence type="ECO:0000256" key="2">
    <source>
        <dbReference type="ARBA" id="ARBA00012438"/>
    </source>
</evidence>
<sequence length="374" mass="41302">MKDSDKIHLLIVDDVLKNIQYIGRLLRESINCRISVAQSGQQALEIVKATPPDLILLDVMMPGMDGHEVCRKLKSDPTTESIPVIFLTAKVEEEDVVEGLKAGAVDYITKPVRPLELLARVDTQVKIKEKDTAIRNQNNKISQLLHVLCHDISNPLSSAYTVFQTLKYATSEEDMAELQDLALTSFRNAFNIIDDVRESLALEEGKNELELSRHNVVDLLLTSLSILQNKLKEKNIEVSQAFNYDGEILVEATAFTNSVISNILTNAIKFSYRDSAISISTQQVEDQIQIAISDQGTGIPEDIIDSLFDMQKTTSHLGTEGEKGTGFGMPLVQQTILALNGNVSIVSRHEKEHPGNSGTTITIELPLPAKEDPA</sequence>
<dbReference type="InterPro" id="IPR011006">
    <property type="entry name" value="CheY-like_superfamily"/>
</dbReference>
<keyword evidence="8" id="KW-0808">Transferase</keyword>
<dbReference type="Pfam" id="PF02518">
    <property type="entry name" value="HATPase_c"/>
    <property type="match status" value="1"/>
</dbReference>
<dbReference type="PANTHER" id="PTHR43547">
    <property type="entry name" value="TWO-COMPONENT HISTIDINE KINASE"/>
    <property type="match status" value="1"/>
</dbReference>
<dbReference type="InterPro" id="IPR004358">
    <property type="entry name" value="Sig_transdc_His_kin-like_C"/>
</dbReference>
<dbReference type="InterPro" id="IPR036097">
    <property type="entry name" value="HisK_dim/P_sf"/>
</dbReference>
<evidence type="ECO:0000313" key="9">
    <source>
        <dbReference type="Proteomes" id="UP000617628"/>
    </source>
</evidence>
<dbReference type="GO" id="GO:0000155">
    <property type="term" value="F:phosphorelay sensor kinase activity"/>
    <property type="evidence" value="ECO:0007669"/>
    <property type="project" value="InterPro"/>
</dbReference>
<evidence type="ECO:0000259" key="7">
    <source>
        <dbReference type="PROSITE" id="PS50110"/>
    </source>
</evidence>
<keyword evidence="9" id="KW-1185">Reference proteome</keyword>
<dbReference type="SUPFAM" id="SSF55874">
    <property type="entry name" value="ATPase domain of HSP90 chaperone/DNA topoisomerase II/histidine kinase"/>
    <property type="match status" value="1"/>
</dbReference>
<evidence type="ECO:0000256" key="3">
    <source>
        <dbReference type="ARBA" id="ARBA00022553"/>
    </source>
</evidence>
<gene>
    <name evidence="8" type="ORF">JIN87_26170</name>
</gene>
<feature type="region of interest" description="Disordered" evidence="5">
    <location>
        <begin position="349"/>
        <end position="374"/>
    </location>
</feature>
<feature type="modified residue" description="4-aspartylphosphate" evidence="4">
    <location>
        <position position="58"/>
    </location>
</feature>
<dbReference type="Gene3D" id="3.30.565.10">
    <property type="entry name" value="Histidine kinase-like ATPase, C-terminal domain"/>
    <property type="match status" value="1"/>
</dbReference>
<dbReference type="EC" id="2.7.13.3" evidence="2"/>
<dbReference type="CDD" id="cd19920">
    <property type="entry name" value="REC_PA4781-like"/>
    <property type="match status" value="1"/>
</dbReference>
<evidence type="ECO:0000256" key="1">
    <source>
        <dbReference type="ARBA" id="ARBA00000085"/>
    </source>
</evidence>
<dbReference type="PANTHER" id="PTHR43547:SF2">
    <property type="entry name" value="HYBRID SIGNAL TRANSDUCTION HISTIDINE KINASE C"/>
    <property type="match status" value="1"/>
</dbReference>
<evidence type="ECO:0000256" key="4">
    <source>
        <dbReference type="PROSITE-ProRule" id="PRU00169"/>
    </source>
</evidence>
<evidence type="ECO:0000259" key="6">
    <source>
        <dbReference type="PROSITE" id="PS50109"/>
    </source>
</evidence>
<comment type="catalytic activity">
    <reaction evidence="1">
        <text>ATP + protein L-histidine = ADP + protein N-phospho-L-histidine.</text>
        <dbReference type="EC" id="2.7.13.3"/>
    </reaction>
</comment>
<accession>A0A934VUC5</accession>
<dbReference type="RefSeq" id="WP_200359321.1">
    <property type="nucleotide sequence ID" value="NZ_JAENIL010000086.1"/>
</dbReference>
<dbReference type="InterPro" id="IPR003594">
    <property type="entry name" value="HATPase_dom"/>
</dbReference>